<evidence type="ECO:0000313" key="4">
    <source>
        <dbReference type="Proteomes" id="UP000586827"/>
    </source>
</evidence>
<feature type="region of interest" description="Disordered" evidence="2">
    <location>
        <begin position="234"/>
        <end position="283"/>
    </location>
</feature>
<evidence type="ECO:0000313" key="3">
    <source>
        <dbReference type="EMBL" id="NNH75863.1"/>
    </source>
</evidence>
<dbReference type="AlphaFoldDB" id="A0A849CAJ8"/>
<protein>
    <submittedName>
        <fullName evidence="3">Uncharacterized protein</fullName>
    </submittedName>
</protein>
<evidence type="ECO:0000256" key="2">
    <source>
        <dbReference type="SAM" id="MobiDB-lite"/>
    </source>
</evidence>
<keyword evidence="4" id="KW-1185">Reference proteome</keyword>
<proteinExistence type="predicted"/>
<dbReference type="EMBL" id="JABELX010000029">
    <property type="protein sequence ID" value="NNH75863.1"/>
    <property type="molecule type" value="Genomic_DNA"/>
</dbReference>
<dbReference type="RefSeq" id="WP_170264442.1">
    <property type="nucleotide sequence ID" value="NZ_JABELX010000029.1"/>
</dbReference>
<feature type="coiled-coil region" evidence="1">
    <location>
        <begin position="195"/>
        <end position="229"/>
    </location>
</feature>
<accession>A0A849CAJ8</accession>
<dbReference type="Proteomes" id="UP000586827">
    <property type="component" value="Unassembled WGS sequence"/>
</dbReference>
<comment type="caution">
    <text evidence="3">The sequence shown here is derived from an EMBL/GenBank/DDBJ whole genome shotgun (WGS) entry which is preliminary data.</text>
</comment>
<sequence length="283" mass="31405">MPGNEVDETSRSYQQFLQMILHLSYQYARTRQRLPKMTRAQYKQFQHELEERMRFEQHDRANTVAWYKSRVADYQREAADLAARHKTGEITDEERLKATAYMQGLRAGIERTVHDITLTSEERGQVVQALDAIDVDPQIRMEHGVFRPMTKREKAVARQDAARSEAAAIEHREEQAARQAAAAAHDAPADATGSFSALKKANAALTKQVAKLTSENTALQTQVQTLQAQLDAKATAGAEASTNGHGTHQAEQQAQDAEHEAPEVDIDPDQADGGSAAQMEAEA</sequence>
<gene>
    <name evidence="3" type="ORF">HLB23_39445</name>
</gene>
<organism evidence="3 4">
    <name type="scientific">Nocardia uniformis</name>
    <dbReference type="NCBI Taxonomy" id="53432"/>
    <lineage>
        <taxon>Bacteria</taxon>
        <taxon>Bacillati</taxon>
        <taxon>Actinomycetota</taxon>
        <taxon>Actinomycetes</taxon>
        <taxon>Mycobacteriales</taxon>
        <taxon>Nocardiaceae</taxon>
        <taxon>Nocardia</taxon>
    </lineage>
</organism>
<keyword evidence="1" id="KW-0175">Coiled coil</keyword>
<name>A0A849CAJ8_9NOCA</name>
<reference evidence="3 4" key="1">
    <citation type="submission" date="2020-05" db="EMBL/GenBank/DDBJ databases">
        <title>MicrobeNet Type strains.</title>
        <authorList>
            <person name="Nicholson A.C."/>
        </authorList>
    </citation>
    <scope>NUCLEOTIDE SEQUENCE [LARGE SCALE GENOMIC DNA]</scope>
    <source>
        <strain evidence="3 4">JCM 3224</strain>
    </source>
</reference>
<evidence type="ECO:0000256" key="1">
    <source>
        <dbReference type="SAM" id="Coils"/>
    </source>
</evidence>